<dbReference type="SUPFAM" id="SSF52833">
    <property type="entry name" value="Thioredoxin-like"/>
    <property type="match status" value="1"/>
</dbReference>
<evidence type="ECO:0000256" key="1">
    <source>
        <dbReference type="SAM" id="SignalP"/>
    </source>
</evidence>
<feature type="domain" description="Thioredoxin" evidence="2">
    <location>
        <begin position="40"/>
        <end position="167"/>
    </location>
</feature>
<keyword evidence="4" id="KW-1185">Reference proteome</keyword>
<proteinExistence type="predicted"/>
<dbReference type="EMBL" id="WOTH01000001">
    <property type="protein sequence ID" value="NHO52528.1"/>
    <property type="molecule type" value="Genomic_DNA"/>
</dbReference>
<keyword evidence="1" id="KW-0732">Signal</keyword>
<organism evidence="3 4">
    <name type="scientific">Acetobacter estunensis</name>
    <dbReference type="NCBI Taxonomy" id="104097"/>
    <lineage>
        <taxon>Bacteria</taxon>
        <taxon>Pseudomonadati</taxon>
        <taxon>Pseudomonadota</taxon>
        <taxon>Alphaproteobacteria</taxon>
        <taxon>Acetobacterales</taxon>
        <taxon>Acetobacteraceae</taxon>
        <taxon>Acetobacter</taxon>
    </lineage>
</organism>
<feature type="signal peptide" evidence="1">
    <location>
        <begin position="1"/>
        <end position="30"/>
    </location>
</feature>
<dbReference type="Gene3D" id="3.40.30.10">
    <property type="entry name" value="Glutaredoxin"/>
    <property type="match status" value="1"/>
</dbReference>
<comment type="caution">
    <text evidence="3">The sequence shown here is derived from an EMBL/GenBank/DDBJ whole genome shotgun (WGS) entry which is preliminary data.</text>
</comment>
<evidence type="ECO:0000313" key="4">
    <source>
        <dbReference type="Proteomes" id="UP000597459"/>
    </source>
</evidence>
<protein>
    <submittedName>
        <fullName evidence="3">Thiol reductase thioredoxin</fullName>
    </submittedName>
</protein>
<dbReference type="InterPro" id="IPR036249">
    <property type="entry name" value="Thioredoxin-like_sf"/>
</dbReference>
<gene>
    <name evidence="3" type="ORF">GOB87_00915</name>
</gene>
<dbReference type="PROSITE" id="PS51352">
    <property type="entry name" value="THIOREDOXIN_2"/>
    <property type="match status" value="1"/>
</dbReference>
<reference evidence="3" key="1">
    <citation type="submission" date="2019-11" db="EMBL/GenBank/DDBJ databases">
        <title>Description of new Acetobacter species.</title>
        <authorList>
            <person name="Cleenwerck I."/>
            <person name="Sombolestani A.S."/>
        </authorList>
    </citation>
    <scope>NUCLEOTIDE SEQUENCE</scope>
    <source>
        <strain evidence="3">LMG 1626</strain>
    </source>
</reference>
<feature type="chain" id="PRO_5037307217" evidence="1">
    <location>
        <begin position="31"/>
        <end position="172"/>
    </location>
</feature>
<dbReference type="Pfam" id="PF13899">
    <property type="entry name" value="Thioredoxin_7"/>
    <property type="match status" value="1"/>
</dbReference>
<name>A0A967B426_9PROT</name>
<dbReference type="InterPro" id="IPR013766">
    <property type="entry name" value="Thioredoxin_domain"/>
</dbReference>
<accession>A0A967B426</accession>
<evidence type="ECO:0000259" key="2">
    <source>
        <dbReference type="PROSITE" id="PS51352"/>
    </source>
</evidence>
<sequence>MRLKNLSLAVLCAISTALPCSLGLAHTVTATPQVGEAPVRPVVVPYPAAELAPAAVAAALTRAKTSGKPVLLDFGGNWAPDCWALSGVLATPAVAAWVAQNYEVAVVNVSRFMTNMSIAKGYGVTVSVVPTVLIISPSGKLLNGDGVVALAHARQMTPQAVVDQLAAWAKLD</sequence>
<dbReference type="AlphaFoldDB" id="A0A967B426"/>
<dbReference type="Proteomes" id="UP000597459">
    <property type="component" value="Unassembled WGS sequence"/>
</dbReference>
<dbReference type="RefSeq" id="WP_166312655.1">
    <property type="nucleotide sequence ID" value="NZ_WOTH01000001.1"/>
</dbReference>
<evidence type="ECO:0000313" key="3">
    <source>
        <dbReference type="EMBL" id="NHO52528.1"/>
    </source>
</evidence>